<feature type="non-terminal residue" evidence="1">
    <location>
        <position position="1"/>
    </location>
</feature>
<feature type="non-terminal residue" evidence="1">
    <location>
        <position position="305"/>
    </location>
</feature>
<sequence length="305" mass="33972">LRESSLTGYNIPEIMERIIVTLFADDTTVYLAREDDWATLESILSTWCMASGAKFNIEKTVIIPIGSVTHRQQVVTSRSLGENGPTVPITATIIKDKSSTRALGAQIGNGVDHKLVWTEIIRKTSLVLDSISKLNPPIQGIRMGAQTYGVSRTQYQIAADGIPPAIEKTLESVFRKFFWQGKKSKINMDTLKLPLNEGGQNWVDFTKRTDAIALMMLKSFLGVDGPQPKWAKVARSLMRKVRKTAYKDIPEAVLIDPIIQTWETSPTKLPQDLQRMLKVASKYGLVLDALSISTELKLSMPAFLH</sequence>
<dbReference type="Proteomes" id="UP000054007">
    <property type="component" value="Unassembled WGS sequence"/>
</dbReference>
<evidence type="ECO:0000313" key="2">
    <source>
        <dbReference type="Proteomes" id="UP000054007"/>
    </source>
</evidence>
<evidence type="ECO:0000313" key="1">
    <source>
        <dbReference type="EMBL" id="KIY73378.1"/>
    </source>
</evidence>
<keyword evidence="2" id="KW-1185">Reference proteome</keyword>
<dbReference type="AlphaFoldDB" id="A0A0D7BS65"/>
<organism evidence="1 2">
    <name type="scientific">Cylindrobasidium torrendii FP15055 ss-10</name>
    <dbReference type="NCBI Taxonomy" id="1314674"/>
    <lineage>
        <taxon>Eukaryota</taxon>
        <taxon>Fungi</taxon>
        <taxon>Dikarya</taxon>
        <taxon>Basidiomycota</taxon>
        <taxon>Agaricomycotina</taxon>
        <taxon>Agaricomycetes</taxon>
        <taxon>Agaricomycetidae</taxon>
        <taxon>Agaricales</taxon>
        <taxon>Marasmiineae</taxon>
        <taxon>Physalacriaceae</taxon>
        <taxon>Cylindrobasidium</taxon>
    </lineage>
</organism>
<protein>
    <recommendedName>
        <fullName evidence="3">Reverse transcriptase domain-containing protein</fullName>
    </recommendedName>
</protein>
<dbReference type="STRING" id="1314674.A0A0D7BS65"/>
<gene>
    <name evidence="1" type="ORF">CYLTODRAFT_314412</name>
</gene>
<evidence type="ECO:0008006" key="3">
    <source>
        <dbReference type="Google" id="ProtNLM"/>
    </source>
</evidence>
<dbReference type="OrthoDB" id="2205812at2759"/>
<dbReference type="EMBL" id="KN880436">
    <property type="protein sequence ID" value="KIY73378.1"/>
    <property type="molecule type" value="Genomic_DNA"/>
</dbReference>
<reference evidence="1 2" key="1">
    <citation type="journal article" date="2015" name="Fungal Genet. Biol.">
        <title>Evolution of novel wood decay mechanisms in Agaricales revealed by the genome sequences of Fistulina hepatica and Cylindrobasidium torrendii.</title>
        <authorList>
            <person name="Floudas D."/>
            <person name="Held B.W."/>
            <person name="Riley R."/>
            <person name="Nagy L.G."/>
            <person name="Koehler G."/>
            <person name="Ransdell A.S."/>
            <person name="Younus H."/>
            <person name="Chow J."/>
            <person name="Chiniquy J."/>
            <person name="Lipzen A."/>
            <person name="Tritt A."/>
            <person name="Sun H."/>
            <person name="Haridas S."/>
            <person name="LaButti K."/>
            <person name="Ohm R.A."/>
            <person name="Kues U."/>
            <person name="Blanchette R.A."/>
            <person name="Grigoriev I.V."/>
            <person name="Minto R.E."/>
            <person name="Hibbett D.S."/>
        </authorList>
    </citation>
    <scope>NUCLEOTIDE SEQUENCE [LARGE SCALE GENOMIC DNA]</scope>
    <source>
        <strain evidence="1 2">FP15055 ss-10</strain>
    </source>
</reference>
<proteinExistence type="predicted"/>
<name>A0A0D7BS65_9AGAR</name>
<accession>A0A0D7BS65</accession>